<dbReference type="PROSITE" id="PS51996">
    <property type="entry name" value="TR_MART"/>
    <property type="match status" value="1"/>
</dbReference>
<dbReference type="EMBL" id="CAJNOQ010008913">
    <property type="protein sequence ID" value="CAF1210256.1"/>
    <property type="molecule type" value="Genomic_DNA"/>
</dbReference>
<evidence type="ECO:0000313" key="2">
    <source>
        <dbReference type="EMBL" id="CAF1210256.1"/>
    </source>
</evidence>
<accession>A0A814WXM8</accession>
<protein>
    <recommendedName>
        <fullName evidence="1">ADP ribosyltransferase domain-containing protein</fullName>
    </recommendedName>
</protein>
<gene>
    <name evidence="2" type="ORF">GPM918_LOCUS24175</name>
    <name evidence="3" type="ORF">SRO942_LOCUS24174</name>
</gene>
<feature type="domain" description="ADP ribosyltransferase" evidence="1">
    <location>
        <begin position="56"/>
        <end position="182"/>
    </location>
</feature>
<dbReference type="SUPFAM" id="SSF56399">
    <property type="entry name" value="ADP-ribosylation"/>
    <property type="match status" value="1"/>
</dbReference>
<dbReference type="OrthoDB" id="423533at2759"/>
<reference evidence="2" key="1">
    <citation type="submission" date="2021-02" db="EMBL/GenBank/DDBJ databases">
        <authorList>
            <person name="Nowell W R."/>
        </authorList>
    </citation>
    <scope>NUCLEOTIDE SEQUENCE</scope>
</reference>
<evidence type="ECO:0000313" key="3">
    <source>
        <dbReference type="EMBL" id="CAF3974322.1"/>
    </source>
</evidence>
<evidence type="ECO:0000313" key="4">
    <source>
        <dbReference type="Proteomes" id="UP000663829"/>
    </source>
</evidence>
<dbReference type="EMBL" id="CAJOBC010008914">
    <property type="protein sequence ID" value="CAF3974322.1"/>
    <property type="molecule type" value="Genomic_DNA"/>
</dbReference>
<dbReference type="Pfam" id="PF03496">
    <property type="entry name" value="ADPrib_exo_Tox"/>
    <property type="match status" value="1"/>
</dbReference>
<organism evidence="2 4">
    <name type="scientific">Didymodactylos carnosus</name>
    <dbReference type="NCBI Taxonomy" id="1234261"/>
    <lineage>
        <taxon>Eukaryota</taxon>
        <taxon>Metazoa</taxon>
        <taxon>Spiralia</taxon>
        <taxon>Gnathifera</taxon>
        <taxon>Rotifera</taxon>
        <taxon>Eurotatoria</taxon>
        <taxon>Bdelloidea</taxon>
        <taxon>Philodinida</taxon>
        <taxon>Philodinidae</taxon>
        <taxon>Didymodactylos</taxon>
    </lineage>
</organism>
<dbReference type="Gene3D" id="3.90.176.10">
    <property type="entry name" value="Toxin ADP-ribosyltransferase, Chain A, domain 1"/>
    <property type="match status" value="1"/>
</dbReference>
<dbReference type="AlphaFoldDB" id="A0A814WXM8"/>
<dbReference type="Proteomes" id="UP000663829">
    <property type="component" value="Unassembled WGS sequence"/>
</dbReference>
<comment type="caution">
    <text evidence="2">The sequence shown here is derived from an EMBL/GenBank/DDBJ whole genome shotgun (WGS) entry which is preliminary data.</text>
</comment>
<proteinExistence type="predicted"/>
<dbReference type="Proteomes" id="UP000681722">
    <property type="component" value="Unassembled WGS sequence"/>
</dbReference>
<dbReference type="GO" id="GO:0005576">
    <property type="term" value="C:extracellular region"/>
    <property type="evidence" value="ECO:0007669"/>
    <property type="project" value="InterPro"/>
</dbReference>
<name>A0A814WXM8_9BILA</name>
<keyword evidence="4" id="KW-1185">Reference proteome</keyword>
<evidence type="ECO:0000259" key="1">
    <source>
        <dbReference type="Pfam" id="PF03496"/>
    </source>
</evidence>
<dbReference type="InterPro" id="IPR003540">
    <property type="entry name" value="ADP-ribosyltransferase"/>
</dbReference>
<sequence>MKSTRDTHRFSATTSRFLLPTFRRPCYLDIIKTNVPKSLNKSNIFHKWTEEGQAPYYTIINDALLSDNYNILNQNMIYINNLREAIKENLHQDSIKVYRNLKFCSTYVKDEYKEGMTFLWPTFSSTSRNKDVASTFGNYTFEINASTNDFTYRTDISMYSKYSYEQEVLFYPYSGFRVKKIIPDARIIQLECVDTIEVESNSRILVPEQVKIFDAERKMFVYFYKDNEDLHWSHADTPDQMYLIGQNMNGYWDSHYRYHHSNGYFVHKGNNLWEEYQNEQFHASFQQI</sequence>